<dbReference type="Pfam" id="PF13492">
    <property type="entry name" value="GAF_3"/>
    <property type="match status" value="1"/>
</dbReference>
<feature type="compositionally biased region" description="Low complexity" evidence="9">
    <location>
        <begin position="813"/>
        <end position="829"/>
    </location>
</feature>
<dbReference type="PROSITE" id="PS50110">
    <property type="entry name" value="RESPONSE_REGULATORY"/>
    <property type="match status" value="1"/>
</dbReference>
<dbReference type="Gene3D" id="3.30.450.20">
    <property type="entry name" value="PAS domain"/>
    <property type="match status" value="1"/>
</dbReference>
<dbReference type="CDD" id="cd16922">
    <property type="entry name" value="HATPase_EvgS-ArcB-TorS-like"/>
    <property type="match status" value="1"/>
</dbReference>
<evidence type="ECO:0000256" key="9">
    <source>
        <dbReference type="SAM" id="MobiDB-lite"/>
    </source>
</evidence>
<dbReference type="InterPro" id="IPR005467">
    <property type="entry name" value="His_kinase_dom"/>
</dbReference>
<evidence type="ECO:0000259" key="10">
    <source>
        <dbReference type="PROSITE" id="PS50109"/>
    </source>
</evidence>
<dbReference type="EC" id="2.7.13.3" evidence="3"/>
<keyword evidence="4 8" id="KW-0597">Phosphoprotein</keyword>
<dbReference type="Proteomes" id="UP000198228">
    <property type="component" value="Chromosome I"/>
</dbReference>
<dbReference type="GO" id="GO:0005886">
    <property type="term" value="C:plasma membrane"/>
    <property type="evidence" value="ECO:0007669"/>
    <property type="project" value="UniProtKB-SubCell"/>
</dbReference>
<feature type="region of interest" description="Disordered" evidence="9">
    <location>
        <begin position="843"/>
        <end position="871"/>
    </location>
</feature>
<feature type="modified residue" description="4-aspartylphosphate" evidence="8">
    <location>
        <position position="672"/>
    </location>
</feature>
<dbReference type="AlphaFoldDB" id="A0A1C4YKG5"/>
<evidence type="ECO:0000256" key="8">
    <source>
        <dbReference type="PROSITE-ProRule" id="PRU00169"/>
    </source>
</evidence>
<feature type="compositionally biased region" description="Polar residues" evidence="9">
    <location>
        <begin position="791"/>
        <end position="800"/>
    </location>
</feature>
<dbReference type="Pfam" id="PF00072">
    <property type="entry name" value="Response_reg"/>
    <property type="match status" value="1"/>
</dbReference>
<evidence type="ECO:0000256" key="5">
    <source>
        <dbReference type="ARBA" id="ARBA00022679"/>
    </source>
</evidence>
<evidence type="ECO:0000256" key="6">
    <source>
        <dbReference type="ARBA" id="ARBA00022777"/>
    </source>
</evidence>
<evidence type="ECO:0000259" key="11">
    <source>
        <dbReference type="PROSITE" id="PS50110"/>
    </source>
</evidence>
<dbReference type="InterPro" id="IPR011006">
    <property type="entry name" value="CheY-like_superfamily"/>
</dbReference>
<dbReference type="Gene3D" id="3.30.450.40">
    <property type="match status" value="1"/>
</dbReference>
<dbReference type="Pfam" id="PF00512">
    <property type="entry name" value="HisKA"/>
    <property type="match status" value="1"/>
</dbReference>
<dbReference type="SMART" id="SM00387">
    <property type="entry name" value="HATPase_c"/>
    <property type="match status" value="1"/>
</dbReference>
<dbReference type="InterPro" id="IPR029016">
    <property type="entry name" value="GAF-like_dom_sf"/>
</dbReference>
<dbReference type="EMBL" id="LT607410">
    <property type="protein sequence ID" value="SCF21233.1"/>
    <property type="molecule type" value="Genomic_DNA"/>
</dbReference>
<evidence type="ECO:0000256" key="7">
    <source>
        <dbReference type="ARBA" id="ARBA00023012"/>
    </source>
</evidence>
<dbReference type="SMART" id="SM00065">
    <property type="entry name" value="GAF"/>
    <property type="match status" value="1"/>
</dbReference>
<dbReference type="InterPro" id="IPR003594">
    <property type="entry name" value="HATPase_dom"/>
</dbReference>
<dbReference type="SUPFAM" id="SSF47384">
    <property type="entry name" value="Homodimeric domain of signal transducing histidine kinase"/>
    <property type="match status" value="1"/>
</dbReference>
<reference evidence="12 13" key="1">
    <citation type="submission" date="2016-06" db="EMBL/GenBank/DDBJ databases">
        <authorList>
            <person name="Kjaerup R.B."/>
            <person name="Dalgaard T.S."/>
            <person name="Juul-Madsen H.R."/>
        </authorList>
    </citation>
    <scope>NUCLEOTIDE SEQUENCE [LARGE SCALE GENOMIC DNA]</scope>
    <source>
        <strain evidence="12 13">DSM 43821</strain>
    </source>
</reference>
<dbReference type="FunFam" id="3.30.565.10:FF:000006">
    <property type="entry name" value="Sensor histidine kinase WalK"/>
    <property type="match status" value="1"/>
</dbReference>
<protein>
    <recommendedName>
        <fullName evidence="3">histidine kinase</fullName>
        <ecNumber evidence="3">2.7.13.3</ecNumber>
    </recommendedName>
</protein>
<dbReference type="PANTHER" id="PTHR43547:SF2">
    <property type="entry name" value="HYBRID SIGNAL TRANSDUCTION HISTIDINE KINASE C"/>
    <property type="match status" value="1"/>
</dbReference>
<dbReference type="CDD" id="cd17574">
    <property type="entry name" value="REC_OmpR"/>
    <property type="match status" value="1"/>
</dbReference>
<evidence type="ECO:0000313" key="12">
    <source>
        <dbReference type="EMBL" id="SCF21233.1"/>
    </source>
</evidence>
<sequence length="1004" mass="106546">MYSNVTSPTEELFGGGSATGRLMARLDWAATPLGPVQSWPQSLRAAVRIVLSSRYPMLLLWGGQFTQLYNDAYSALIGDKHPGALGDDVRTTLAEGWDVLAPLIHDAMATGVASWVPALQLLLDRSGYREEAYFSVSHAPARDDDGRTVGVFTVCSEVTEQVVGERRLGLLRDLSVRGDGRTVDVDSTCARLVEAIGGHRLDVPFAAIYLREGAALRRVACTGDGPVAAVLPDVVVDGDPAWGLWAAGGGATTEVHGVAERMTLPAGAFDEPAASAVALPLPSAEADQPLGVLLAGVSPSRALDEAYRSFVHLLAQQVAVAVRNARAYEEERRRAEALAELDRVKTSFFTNVSHEFRTPLTLMLGPLTDALADERHPLPPEQRDRVDTARRNATRLLTLVNSLLTFSSLEAGRARSRARQVDLPKLTAELAGVFRSAVERAGLRLEVDCPPLPRPVALDPANWERIVTNLLSNALKHTFVGRISVGLHAHPTELRLTVADTGIGIAEEEMPRLFERFHRVDGARSRSHEGTGIGLALVGELARLEGGDVRVDSQVRRGSTFTVALPWSALHRGTDDTVPASDLGDTTRAVVQEASGWLVDPVRPEPGEEGSAGTLPDDGRRVRILVADDNADMRAYLARLLTAQGWRVDVVGNGRQALDAIRRDPPDLLLTDVMMPEVDGFALVRTLRGQPDTRALPVVVLSARAGADAAVEGLDLGADDYVVKPFTAADLVARVRATLEGARRRLPTPDAEDDRPEPPRSTRPAGAAPSPAPPATGPVEAASAGTAPDSVRSSTGTAEGSSVPPAPDLAPSARTVEAGSAGAAADPAPAAARTMDAALSDVAPAAPGQPVAGPRRAAAPAGAPTTVRVPNGHRTASVVDTDWSYPSAAASASVMRRDVRTSLEALQVHPDVVQDLLVAASEAFNNAVEHAQQPTRPEVRVRLQVNAGAARLTVRDFGTWRDRRSAMDRGRGATLMNAFGDVRLMSSASGTTVTIERRLTDDQG</sequence>
<dbReference type="SMART" id="SM00448">
    <property type="entry name" value="REC"/>
    <property type="match status" value="1"/>
</dbReference>
<dbReference type="InterPro" id="IPR001789">
    <property type="entry name" value="Sig_transdc_resp-reg_receiver"/>
</dbReference>
<gene>
    <name evidence="12" type="ORF">GA0074696_3462</name>
</gene>
<dbReference type="InterPro" id="IPR003661">
    <property type="entry name" value="HisK_dim/P_dom"/>
</dbReference>
<dbReference type="InterPro" id="IPR036097">
    <property type="entry name" value="HisK_dim/P_sf"/>
</dbReference>
<feature type="domain" description="Response regulatory" evidence="11">
    <location>
        <begin position="623"/>
        <end position="739"/>
    </location>
</feature>
<dbReference type="InterPro" id="IPR036890">
    <property type="entry name" value="HATPase_C_sf"/>
</dbReference>
<dbReference type="SUPFAM" id="SSF55781">
    <property type="entry name" value="GAF domain-like"/>
    <property type="match status" value="1"/>
</dbReference>
<dbReference type="PANTHER" id="PTHR43547">
    <property type="entry name" value="TWO-COMPONENT HISTIDINE KINASE"/>
    <property type="match status" value="1"/>
</dbReference>
<dbReference type="SUPFAM" id="SSF55874">
    <property type="entry name" value="ATPase domain of HSP90 chaperone/DNA topoisomerase II/histidine kinase"/>
    <property type="match status" value="2"/>
</dbReference>
<name>A0A1C4YKG5_9ACTN</name>
<organism evidence="12 13">
    <name type="scientific">Micromonospora purpureochromogenes</name>
    <dbReference type="NCBI Taxonomy" id="47872"/>
    <lineage>
        <taxon>Bacteria</taxon>
        <taxon>Bacillati</taxon>
        <taxon>Actinomycetota</taxon>
        <taxon>Actinomycetes</taxon>
        <taxon>Micromonosporales</taxon>
        <taxon>Micromonosporaceae</taxon>
        <taxon>Micromonospora</taxon>
    </lineage>
</organism>
<dbReference type="Pfam" id="PF13581">
    <property type="entry name" value="HATPase_c_2"/>
    <property type="match status" value="1"/>
</dbReference>
<dbReference type="PRINTS" id="PR00344">
    <property type="entry name" value="BCTRLSENSOR"/>
</dbReference>
<comment type="subcellular location">
    <subcellularLocation>
        <location evidence="2">Cell membrane</location>
    </subcellularLocation>
</comment>
<dbReference type="Gene3D" id="1.10.287.130">
    <property type="match status" value="1"/>
</dbReference>
<evidence type="ECO:0000313" key="13">
    <source>
        <dbReference type="Proteomes" id="UP000198228"/>
    </source>
</evidence>
<dbReference type="SUPFAM" id="SSF52172">
    <property type="entry name" value="CheY-like"/>
    <property type="match status" value="1"/>
</dbReference>
<dbReference type="Gene3D" id="3.40.50.2300">
    <property type="match status" value="1"/>
</dbReference>
<feature type="region of interest" description="Disordered" evidence="9">
    <location>
        <begin position="743"/>
        <end position="829"/>
    </location>
</feature>
<keyword evidence="6 12" id="KW-0418">Kinase</keyword>
<dbReference type="CDD" id="cd00082">
    <property type="entry name" value="HisKA"/>
    <property type="match status" value="1"/>
</dbReference>
<evidence type="ECO:0000256" key="1">
    <source>
        <dbReference type="ARBA" id="ARBA00000085"/>
    </source>
</evidence>
<evidence type="ECO:0000256" key="3">
    <source>
        <dbReference type="ARBA" id="ARBA00012438"/>
    </source>
</evidence>
<feature type="domain" description="Histidine kinase" evidence="10">
    <location>
        <begin position="351"/>
        <end position="569"/>
    </location>
</feature>
<dbReference type="Gene3D" id="3.30.565.10">
    <property type="entry name" value="Histidine kinase-like ATPase, C-terminal domain"/>
    <property type="match status" value="2"/>
</dbReference>
<evidence type="ECO:0000256" key="4">
    <source>
        <dbReference type="ARBA" id="ARBA00022553"/>
    </source>
</evidence>
<keyword evidence="7" id="KW-0902">Two-component regulatory system</keyword>
<dbReference type="InterPro" id="IPR003018">
    <property type="entry name" value="GAF"/>
</dbReference>
<dbReference type="Pfam" id="PF02518">
    <property type="entry name" value="HATPase_c"/>
    <property type="match status" value="1"/>
</dbReference>
<dbReference type="GO" id="GO:0000155">
    <property type="term" value="F:phosphorelay sensor kinase activity"/>
    <property type="evidence" value="ECO:0007669"/>
    <property type="project" value="InterPro"/>
</dbReference>
<keyword evidence="5" id="KW-0808">Transferase</keyword>
<dbReference type="CDD" id="cd16936">
    <property type="entry name" value="HATPase_RsbW-like"/>
    <property type="match status" value="1"/>
</dbReference>
<dbReference type="PROSITE" id="PS50109">
    <property type="entry name" value="HIS_KIN"/>
    <property type="match status" value="1"/>
</dbReference>
<comment type="catalytic activity">
    <reaction evidence="1">
        <text>ATP + protein L-histidine = ADP + protein N-phospho-L-histidine.</text>
        <dbReference type="EC" id="2.7.13.3"/>
    </reaction>
</comment>
<feature type="compositionally biased region" description="Low complexity" evidence="9">
    <location>
        <begin position="843"/>
        <end position="870"/>
    </location>
</feature>
<dbReference type="InterPro" id="IPR004358">
    <property type="entry name" value="Sig_transdc_His_kin-like_C"/>
</dbReference>
<proteinExistence type="predicted"/>
<evidence type="ECO:0000256" key="2">
    <source>
        <dbReference type="ARBA" id="ARBA00004236"/>
    </source>
</evidence>
<dbReference type="SMART" id="SM00388">
    <property type="entry name" value="HisKA"/>
    <property type="match status" value="1"/>
</dbReference>
<accession>A0A1C4YKG5</accession>